<dbReference type="RefSeq" id="WP_053431849.1">
    <property type="nucleotide sequence ID" value="NZ_CP040441.1"/>
</dbReference>
<comment type="caution">
    <text evidence="4">The sequence shown here is derived from an EMBL/GenBank/DDBJ whole genome shotgun (WGS) entry which is preliminary data.</text>
</comment>
<dbReference type="GO" id="GO:0050135">
    <property type="term" value="F:NADP+ nucleosidase activity"/>
    <property type="evidence" value="ECO:0007669"/>
    <property type="project" value="InterPro"/>
</dbReference>
<protein>
    <recommendedName>
        <fullName evidence="3">LXG domain-containing protein</fullName>
    </recommendedName>
</protein>
<sequence>MKFLDVNQHLSELDEHIKVLKSYGDVFEEVEARITRVINMDGAFKGEGAKGVIYNHAHMQLPTIRSIRAFLISFSDTLEKMKANITEYEPASNGSVSEDFWKNQLPKAYDRYEETLEEREAAINQATAEVSHILHLGKLQTGDVYNSVDSARKHADTVLEGLYDLDQAGVELMAQVRTKMEELKATIRQVLDWTMTGGVRMTGVSIMEVGGYFANNATLHEKAPEVSVKLSTPDPLIQYANDFPLRFKYDTMRSIMKLLDLSNYQKWFSSMIQSLPLTSFFNVARASTVKTSNTGKVSQSRMEWEEPDTTGRKYVQIEVATGVRIWVWSSDGRTATPEDLRFTEEHDEWKRKYGVKKETDPTLEQVMMDNFKDHAERLRTGVNPETGEALTEVERMQSWSVVLSGPSTLASLAYWGNRWGNVKVNPGIVDKKPTSLGSVNPKQKSSQVHAVESKPKDNNPVSEKKGNHSSRSGVVDGKGNAILEADKFKLSQWKYRPSDEVYIQYKHVFDNPKYYDQTTGNIRWPINDGFEGVAKDATLRPGTRIDRYGFESGTFVSPEGISYEMRSLAPGTKSKPYHVYEVLKPIEGFEGKIAPWFDEVGGGVQYKLTKSIQELIDEGYLREVFD</sequence>
<feature type="region of interest" description="Disordered" evidence="2">
    <location>
        <begin position="431"/>
        <end position="476"/>
    </location>
</feature>
<feature type="domain" description="LXG" evidence="3">
    <location>
        <begin position="1"/>
        <end position="243"/>
    </location>
</feature>
<reference evidence="4" key="1">
    <citation type="submission" date="2015-08" db="EMBL/GenBank/DDBJ databases">
        <title>Complete DNA Sequence of Pseudomonas syringae pv. actinidiae, the Causal Agent of Kiwifruit Canker Disease.</title>
        <authorList>
            <person name="Rikkerink E.H.A."/>
            <person name="Fineran P.C."/>
        </authorList>
    </citation>
    <scope>NUCLEOTIDE SEQUENCE</scope>
    <source>
        <strain evidence="4">DSM 13666</strain>
    </source>
</reference>
<organism evidence="4">
    <name type="scientific">Halalkalibacterium halodurans</name>
    <name type="common">Bacillus halodurans</name>
    <dbReference type="NCBI Taxonomy" id="86665"/>
    <lineage>
        <taxon>Bacteria</taxon>
        <taxon>Bacillati</taxon>
        <taxon>Bacillota</taxon>
        <taxon>Bacilli</taxon>
        <taxon>Bacillales</taxon>
        <taxon>Bacillaceae</taxon>
        <taxon>Halalkalibacterium (ex Joshi et al. 2022)</taxon>
    </lineage>
</organism>
<dbReference type="InterPro" id="IPR053024">
    <property type="entry name" value="Fungal_surface_NADase"/>
</dbReference>
<dbReference type="PANTHER" id="PTHR42059">
    <property type="entry name" value="TNT DOMAIN-CONTAINING PROTEIN"/>
    <property type="match status" value="1"/>
</dbReference>
<dbReference type="PANTHER" id="PTHR42059:SF1">
    <property type="entry name" value="TNT DOMAIN-CONTAINING PROTEIN"/>
    <property type="match status" value="1"/>
</dbReference>
<dbReference type="Pfam" id="PF04740">
    <property type="entry name" value="LXG"/>
    <property type="match status" value="1"/>
</dbReference>
<dbReference type="PROSITE" id="PS51756">
    <property type="entry name" value="LXG"/>
    <property type="match status" value="1"/>
</dbReference>
<comment type="similarity">
    <text evidence="1">In the N-terminal section; belongs to the LXG family.</text>
</comment>
<proteinExistence type="inferred from homology"/>
<dbReference type="GeneID" id="87596568"/>
<feature type="compositionally biased region" description="Basic and acidic residues" evidence="2">
    <location>
        <begin position="451"/>
        <end position="466"/>
    </location>
</feature>
<dbReference type="AlphaFoldDB" id="A0A0M0KNQ4"/>
<dbReference type="EMBL" id="LILD01000001">
    <property type="protein sequence ID" value="KOO40003.1"/>
    <property type="molecule type" value="Genomic_DNA"/>
</dbReference>
<dbReference type="Pfam" id="PF14021">
    <property type="entry name" value="TNT"/>
    <property type="match status" value="1"/>
</dbReference>
<gene>
    <name evidence="4" type="ORF">AMD02_14975</name>
</gene>
<evidence type="ECO:0000313" key="4">
    <source>
        <dbReference type="EMBL" id="KOO40003.1"/>
    </source>
</evidence>
<dbReference type="PATRIC" id="fig|136160.3.peg.3474"/>
<accession>A0A0M0KNQ4</accession>
<evidence type="ECO:0000256" key="2">
    <source>
        <dbReference type="SAM" id="MobiDB-lite"/>
    </source>
</evidence>
<feature type="compositionally biased region" description="Polar residues" evidence="2">
    <location>
        <begin position="435"/>
        <end position="448"/>
    </location>
</feature>
<evidence type="ECO:0000259" key="3">
    <source>
        <dbReference type="PROSITE" id="PS51756"/>
    </source>
</evidence>
<dbReference type="InterPro" id="IPR006829">
    <property type="entry name" value="LXG_dom"/>
</dbReference>
<dbReference type="InterPro" id="IPR025331">
    <property type="entry name" value="TNT"/>
</dbReference>
<name>A0A0M0KNQ4_ALKHA</name>
<evidence type="ECO:0000256" key="1">
    <source>
        <dbReference type="ARBA" id="ARBA00034117"/>
    </source>
</evidence>